<gene>
    <name evidence="1" type="ORF">AV903_06180</name>
    <name evidence="2" type="ORF">SY86_02285</name>
</gene>
<dbReference type="Proteomes" id="UP000264980">
    <property type="component" value="Chromosome"/>
</dbReference>
<evidence type="ECO:0000313" key="4">
    <source>
        <dbReference type="Proteomes" id="UP000264980"/>
    </source>
</evidence>
<dbReference type="EMBL" id="CP013970">
    <property type="protein sequence ID" value="AXF75778.1"/>
    <property type="molecule type" value="Genomic_DNA"/>
</dbReference>
<evidence type="ECO:0000313" key="3">
    <source>
        <dbReference type="Proteomes" id="UP000033924"/>
    </source>
</evidence>
<dbReference type="AlphaFoldDB" id="A0A0M2KBE1"/>
<keyword evidence="3" id="KW-1185">Reference proteome</keyword>
<proteinExistence type="predicted"/>
<dbReference type="EMBL" id="JXNU01000003">
    <property type="protein sequence ID" value="KKF34553.1"/>
    <property type="molecule type" value="Genomic_DNA"/>
</dbReference>
<reference evidence="1 4" key="2">
    <citation type="submission" date="2016-01" db="EMBL/GenBank/DDBJ databases">
        <authorList>
            <person name="Oliw E.H."/>
        </authorList>
    </citation>
    <scope>NUCLEOTIDE SEQUENCE [LARGE SCALE GENOMIC DNA]</scope>
    <source>
        <strain evidence="1 4">MDcuke</strain>
    </source>
</reference>
<dbReference type="PATRIC" id="fig|65700.7.peg.559"/>
<organism evidence="2 3">
    <name type="scientific">Erwinia tracheiphila</name>
    <dbReference type="NCBI Taxonomy" id="65700"/>
    <lineage>
        <taxon>Bacteria</taxon>
        <taxon>Pseudomonadati</taxon>
        <taxon>Pseudomonadota</taxon>
        <taxon>Gammaproteobacteria</taxon>
        <taxon>Enterobacterales</taxon>
        <taxon>Erwiniaceae</taxon>
        <taxon>Erwinia</taxon>
    </lineage>
</organism>
<dbReference type="Proteomes" id="UP000033924">
    <property type="component" value="Unassembled WGS sequence"/>
</dbReference>
<protein>
    <submittedName>
        <fullName evidence="2">Uncharacterized protein</fullName>
    </submittedName>
</protein>
<evidence type="ECO:0000313" key="2">
    <source>
        <dbReference type="EMBL" id="KKF34553.1"/>
    </source>
</evidence>
<evidence type="ECO:0000313" key="1">
    <source>
        <dbReference type="EMBL" id="AXF75778.1"/>
    </source>
</evidence>
<dbReference type="RefSeq" id="WP_040465800.1">
    <property type="nucleotide sequence ID" value="NZ_CP013970.1"/>
</dbReference>
<reference evidence="2 3" key="1">
    <citation type="submission" date="2015-01" db="EMBL/GenBank/DDBJ databases">
        <title>Erwinia tracheiphila.</title>
        <authorList>
            <person name="Shapiro L.R."/>
        </authorList>
    </citation>
    <scope>NUCLEOTIDE SEQUENCE [LARGE SCALE GENOMIC DNA]</scope>
    <source>
        <strain evidence="2 3">BuffGH</strain>
    </source>
</reference>
<name>A0A0M2KBE1_9GAMM</name>
<sequence>MPDSQFGKMASIDLLAMLPAMLNHSSIMTERASLMKCSEELFNEHDFDAQGQIIDRQRRLMNGIDHQLSTKIVKEQTRSGNLAVDAQFWLVIRMILLPSSL</sequence>
<accession>A0A0M2KBE1</accession>